<evidence type="ECO:0000256" key="5">
    <source>
        <dbReference type="ARBA" id="ARBA00040876"/>
    </source>
</evidence>
<dbReference type="GO" id="GO:0042254">
    <property type="term" value="P:ribosome biogenesis"/>
    <property type="evidence" value="ECO:0007669"/>
    <property type="project" value="TreeGrafter"/>
</dbReference>
<comment type="subcellular location">
    <subcellularLocation>
        <location evidence="1">Nucleus</location>
    </subcellularLocation>
</comment>
<dbReference type="SUPFAM" id="SSF50978">
    <property type="entry name" value="WD40 repeat-like"/>
    <property type="match status" value="1"/>
</dbReference>
<evidence type="ECO:0000259" key="8">
    <source>
        <dbReference type="Pfam" id="PF12265"/>
    </source>
</evidence>
<dbReference type="Pfam" id="PF12265">
    <property type="entry name" value="CAF1C_H4-bd"/>
    <property type="match status" value="1"/>
</dbReference>
<dbReference type="PANTHER" id="PTHR45903:SF1">
    <property type="entry name" value="GLUTAMATE-RICH WD REPEAT-CONTAINING PROTEIN 1"/>
    <property type="match status" value="1"/>
</dbReference>
<reference evidence="9 10" key="1">
    <citation type="submission" date="2015-04" db="EMBL/GenBank/DDBJ databases">
        <title>Lasius niger genome sequencing.</title>
        <authorList>
            <person name="Konorov E.A."/>
            <person name="Nikitin M.A."/>
            <person name="Kirill M.V."/>
            <person name="Chang P."/>
        </authorList>
    </citation>
    <scope>NUCLEOTIDE SEQUENCE [LARGE SCALE GENOMIC DNA]</scope>
    <source>
        <tissue evidence="9">Whole</tissue>
    </source>
</reference>
<feature type="compositionally biased region" description="Acidic residues" evidence="7">
    <location>
        <begin position="22"/>
        <end position="42"/>
    </location>
</feature>
<evidence type="ECO:0000256" key="4">
    <source>
        <dbReference type="ARBA" id="ARBA00023242"/>
    </source>
</evidence>
<dbReference type="EMBL" id="LBMM01000724">
    <property type="protein sequence ID" value="KMQ97625.1"/>
    <property type="molecule type" value="Genomic_DNA"/>
</dbReference>
<protein>
    <recommendedName>
        <fullName evidence="5">Glutamate-rich WD repeat-containing protein 1</fullName>
    </recommendedName>
</protein>
<dbReference type="PRINTS" id="PR00320">
    <property type="entry name" value="GPROTEINBRPT"/>
</dbReference>
<keyword evidence="10" id="KW-1185">Reference proteome</keyword>
<comment type="caution">
    <text evidence="9">The sequence shown here is derived from an EMBL/GenBank/DDBJ whole genome shotgun (WGS) entry which is preliminary data.</text>
</comment>
<evidence type="ECO:0000256" key="1">
    <source>
        <dbReference type="ARBA" id="ARBA00004123"/>
    </source>
</evidence>
<feature type="domain" description="Histone-binding protein RBBP4-like N-terminal" evidence="8">
    <location>
        <begin position="67"/>
        <end position="134"/>
    </location>
</feature>
<name>A0A0J7NZ36_LASNI</name>
<evidence type="ECO:0000313" key="9">
    <source>
        <dbReference type="EMBL" id="KMQ97625.1"/>
    </source>
</evidence>
<dbReference type="InterPro" id="IPR036322">
    <property type="entry name" value="WD40_repeat_dom_sf"/>
</dbReference>
<dbReference type="SMART" id="SM00320">
    <property type="entry name" value="WD40"/>
    <property type="match status" value="5"/>
</dbReference>
<keyword evidence="2 6" id="KW-0853">WD repeat</keyword>
<sequence length="472" mass="52025">MIGTLWLVNIMPVYSNDMLEEMEEEAMEGVGNEDESSDDESMENANENQKETGSKVYLPGQALEEGEELIADKSAYRLLHHAQSGAPCLSFDIIPDDLGNCRESYPLTAYIVAGTQAAKTHVNNLLVMKMSNLHGTEQRSEDSESESSDSEDESDEHKPVMNVASIKHQGCVNRVRCTKLGETILAASWSELGRVNIWNLQEQLNAIENPSLLTAYRNKCDKTDSGIKPLYAFKGHLSEGFGLDWCCTEPGTLASGDCKGNIHIWRIDNSGASWHVDQRPYNSHAPHSVEDLQWSPNEKNVLASCSVDKSIKIWDTRASPQNACMLTASGAHTADINVISWNPKESQFIISGGDDGLLCIWDLRQFGANGASPVATFKQHIAPVTTVEWHPTEATVFASGGADDVVAQWDLSVEVDRTEESQDSELAKLPPQLLFIHQGQSEIKELHWHPQCPGTMISTAHSGFNVFRTISI</sequence>
<keyword evidence="4" id="KW-0539">Nucleus</keyword>
<evidence type="ECO:0000256" key="6">
    <source>
        <dbReference type="PROSITE-ProRule" id="PRU00221"/>
    </source>
</evidence>
<dbReference type="Proteomes" id="UP000036403">
    <property type="component" value="Unassembled WGS sequence"/>
</dbReference>
<evidence type="ECO:0000256" key="3">
    <source>
        <dbReference type="ARBA" id="ARBA00022737"/>
    </source>
</evidence>
<dbReference type="InterPro" id="IPR020472">
    <property type="entry name" value="WD40_PAC1"/>
</dbReference>
<dbReference type="InterPro" id="IPR001680">
    <property type="entry name" value="WD40_rpt"/>
</dbReference>
<dbReference type="OrthoDB" id="2161379at2759"/>
<dbReference type="PaxDb" id="67767-A0A0J7NZ36"/>
<evidence type="ECO:0000256" key="2">
    <source>
        <dbReference type="ARBA" id="ARBA00022574"/>
    </source>
</evidence>
<dbReference type="STRING" id="67767.A0A0J7NZ36"/>
<accession>A0A0J7NZ36</accession>
<dbReference type="Gene3D" id="2.130.10.10">
    <property type="entry name" value="YVTN repeat-like/Quinoprotein amine dehydrogenase"/>
    <property type="match status" value="1"/>
</dbReference>
<feature type="region of interest" description="Disordered" evidence="7">
    <location>
        <begin position="134"/>
        <end position="160"/>
    </location>
</feature>
<gene>
    <name evidence="9" type="ORF">RF55_2036</name>
</gene>
<feature type="region of interest" description="Disordered" evidence="7">
    <location>
        <begin position="22"/>
        <end position="57"/>
    </location>
</feature>
<dbReference type="InterPro" id="IPR015943">
    <property type="entry name" value="WD40/YVTN_repeat-like_dom_sf"/>
</dbReference>
<keyword evidence="3" id="KW-0677">Repeat</keyword>
<dbReference type="AlphaFoldDB" id="A0A0J7NZ36"/>
<evidence type="ECO:0000256" key="7">
    <source>
        <dbReference type="SAM" id="MobiDB-lite"/>
    </source>
</evidence>
<feature type="repeat" description="WD" evidence="6">
    <location>
        <begin position="377"/>
        <end position="412"/>
    </location>
</feature>
<proteinExistence type="predicted"/>
<feature type="repeat" description="WD" evidence="6">
    <location>
        <begin position="329"/>
        <end position="364"/>
    </location>
</feature>
<dbReference type="PANTHER" id="PTHR45903">
    <property type="entry name" value="GLUTAMATE-RICH WD REPEAT-CONTAINING PROTEIN 1"/>
    <property type="match status" value="1"/>
</dbReference>
<evidence type="ECO:0000313" key="10">
    <source>
        <dbReference type="Proteomes" id="UP000036403"/>
    </source>
</evidence>
<dbReference type="GO" id="GO:0005730">
    <property type="term" value="C:nucleolus"/>
    <property type="evidence" value="ECO:0007669"/>
    <property type="project" value="TreeGrafter"/>
</dbReference>
<feature type="compositionally biased region" description="Acidic residues" evidence="7">
    <location>
        <begin position="143"/>
        <end position="154"/>
    </location>
</feature>
<dbReference type="InterPro" id="IPR051972">
    <property type="entry name" value="Glutamate-rich_WD_repeat"/>
</dbReference>
<dbReference type="PROSITE" id="PS00678">
    <property type="entry name" value="WD_REPEATS_1"/>
    <property type="match status" value="2"/>
</dbReference>
<dbReference type="PROSITE" id="PS50082">
    <property type="entry name" value="WD_REPEATS_2"/>
    <property type="match status" value="3"/>
</dbReference>
<dbReference type="PROSITE" id="PS50294">
    <property type="entry name" value="WD_REPEATS_REGION"/>
    <property type="match status" value="2"/>
</dbReference>
<dbReference type="InterPro" id="IPR019775">
    <property type="entry name" value="WD40_repeat_CS"/>
</dbReference>
<organism evidence="9 10">
    <name type="scientific">Lasius niger</name>
    <name type="common">Black garden ant</name>
    <dbReference type="NCBI Taxonomy" id="67767"/>
    <lineage>
        <taxon>Eukaryota</taxon>
        <taxon>Metazoa</taxon>
        <taxon>Ecdysozoa</taxon>
        <taxon>Arthropoda</taxon>
        <taxon>Hexapoda</taxon>
        <taxon>Insecta</taxon>
        <taxon>Pterygota</taxon>
        <taxon>Neoptera</taxon>
        <taxon>Endopterygota</taxon>
        <taxon>Hymenoptera</taxon>
        <taxon>Apocrita</taxon>
        <taxon>Aculeata</taxon>
        <taxon>Formicoidea</taxon>
        <taxon>Formicidae</taxon>
        <taxon>Formicinae</taxon>
        <taxon>Lasius</taxon>
        <taxon>Lasius</taxon>
    </lineage>
</organism>
<dbReference type="InterPro" id="IPR022052">
    <property type="entry name" value="Histone-bd_RBBP4-like_N"/>
</dbReference>
<feature type="repeat" description="WD" evidence="6">
    <location>
        <begin position="289"/>
        <end position="317"/>
    </location>
</feature>
<dbReference type="Pfam" id="PF00400">
    <property type="entry name" value="WD40"/>
    <property type="match status" value="3"/>
</dbReference>